<protein>
    <submittedName>
        <fullName evidence="1">Uncharacterized protein MANES_12G141800</fullName>
    </submittedName>
</protein>
<organism evidence="1">
    <name type="scientific">Rhizophora mucronata</name>
    <name type="common">Asiatic mangrove</name>
    <dbReference type="NCBI Taxonomy" id="61149"/>
    <lineage>
        <taxon>Eukaryota</taxon>
        <taxon>Viridiplantae</taxon>
        <taxon>Streptophyta</taxon>
        <taxon>Embryophyta</taxon>
        <taxon>Tracheophyta</taxon>
        <taxon>Spermatophyta</taxon>
        <taxon>Magnoliopsida</taxon>
        <taxon>eudicotyledons</taxon>
        <taxon>Gunneridae</taxon>
        <taxon>Pentapetalae</taxon>
        <taxon>rosids</taxon>
        <taxon>fabids</taxon>
        <taxon>Malpighiales</taxon>
        <taxon>Rhizophoraceae</taxon>
        <taxon>Rhizophora</taxon>
    </lineage>
</organism>
<sequence length="143" mass="16601">MAVHPWDRALELQIHLQSGLQPCDVHLAYSLFGLVENLGSVRNSDPIKLLINHSEWFSYMLILFFFLIATDTKNRLGGKYTNTHNGDGEEKRTRKRFSLPFTLIFTYKKALNFPYKIPSETMRISLTASLFLQPCRSIYMQIN</sequence>
<proteinExistence type="predicted"/>
<accession>A0A2P2LBF8</accession>
<dbReference type="EMBL" id="GGEC01034822">
    <property type="protein sequence ID" value="MBX15306.1"/>
    <property type="molecule type" value="Transcribed_RNA"/>
</dbReference>
<dbReference type="AlphaFoldDB" id="A0A2P2LBF8"/>
<reference evidence="1" key="1">
    <citation type="submission" date="2018-02" db="EMBL/GenBank/DDBJ databases">
        <title>Rhizophora mucronata_Transcriptome.</title>
        <authorList>
            <person name="Meera S.P."/>
            <person name="Sreeshan A."/>
            <person name="Augustine A."/>
        </authorList>
    </citation>
    <scope>NUCLEOTIDE SEQUENCE</scope>
    <source>
        <tissue evidence="1">Leaf</tissue>
    </source>
</reference>
<evidence type="ECO:0000313" key="1">
    <source>
        <dbReference type="EMBL" id="MBX15306.1"/>
    </source>
</evidence>
<name>A0A2P2LBF8_RHIMU</name>